<evidence type="ECO:0000313" key="1">
    <source>
        <dbReference type="EnsemblPlants" id="PAC:32926957.CDS.1"/>
    </source>
</evidence>
<dbReference type="Proteomes" id="UP000006727">
    <property type="component" value="Chromosome 15"/>
</dbReference>
<evidence type="ECO:0000313" key="2">
    <source>
        <dbReference type="Proteomes" id="UP000006727"/>
    </source>
</evidence>
<dbReference type="EMBL" id="ABEU02000015">
    <property type="status" value="NOT_ANNOTATED_CDS"/>
    <property type="molecule type" value="Genomic_DNA"/>
</dbReference>
<dbReference type="EnsemblPlants" id="Pp3c15_14090V3.2">
    <property type="protein sequence ID" value="PAC:32926957.CDS.1"/>
    <property type="gene ID" value="Pp3c15_14090"/>
</dbReference>
<accession>A0A7I3Z692</accession>
<proteinExistence type="predicted"/>
<name>A0A7I3Z692_PHYPA</name>
<reference evidence="1 2" key="2">
    <citation type="journal article" date="2018" name="Plant J.">
        <title>The Physcomitrella patens chromosome-scale assembly reveals moss genome structure and evolution.</title>
        <authorList>
            <person name="Lang D."/>
            <person name="Ullrich K.K."/>
            <person name="Murat F."/>
            <person name="Fuchs J."/>
            <person name="Jenkins J."/>
            <person name="Haas F.B."/>
            <person name="Piednoel M."/>
            <person name="Gundlach H."/>
            <person name="Van Bel M."/>
            <person name="Meyberg R."/>
            <person name="Vives C."/>
            <person name="Morata J."/>
            <person name="Symeonidi A."/>
            <person name="Hiss M."/>
            <person name="Muchero W."/>
            <person name="Kamisugi Y."/>
            <person name="Saleh O."/>
            <person name="Blanc G."/>
            <person name="Decker E.L."/>
            <person name="van Gessel N."/>
            <person name="Grimwood J."/>
            <person name="Hayes R.D."/>
            <person name="Graham S.W."/>
            <person name="Gunter L.E."/>
            <person name="McDaniel S.F."/>
            <person name="Hoernstein S.N.W."/>
            <person name="Larsson A."/>
            <person name="Li F.W."/>
            <person name="Perroud P.F."/>
            <person name="Phillips J."/>
            <person name="Ranjan P."/>
            <person name="Rokshar D.S."/>
            <person name="Rothfels C.J."/>
            <person name="Schneider L."/>
            <person name="Shu S."/>
            <person name="Stevenson D.W."/>
            <person name="Thummler F."/>
            <person name="Tillich M."/>
            <person name="Villarreal Aguilar J.C."/>
            <person name="Widiez T."/>
            <person name="Wong G.K."/>
            <person name="Wymore A."/>
            <person name="Zhang Y."/>
            <person name="Zimmer A.D."/>
            <person name="Quatrano R.S."/>
            <person name="Mayer K.F.X."/>
            <person name="Goodstein D."/>
            <person name="Casacuberta J.M."/>
            <person name="Vandepoele K."/>
            <person name="Reski R."/>
            <person name="Cuming A.C."/>
            <person name="Tuskan G.A."/>
            <person name="Maumus F."/>
            <person name="Salse J."/>
            <person name="Schmutz J."/>
            <person name="Rensing S.A."/>
        </authorList>
    </citation>
    <scope>NUCLEOTIDE SEQUENCE [LARGE SCALE GENOMIC DNA]</scope>
    <source>
        <strain evidence="1 2">cv. Gransden 2004</strain>
    </source>
</reference>
<organism evidence="1 2">
    <name type="scientific">Physcomitrium patens</name>
    <name type="common">Spreading-leaved earth moss</name>
    <name type="synonym">Physcomitrella patens</name>
    <dbReference type="NCBI Taxonomy" id="3218"/>
    <lineage>
        <taxon>Eukaryota</taxon>
        <taxon>Viridiplantae</taxon>
        <taxon>Streptophyta</taxon>
        <taxon>Embryophyta</taxon>
        <taxon>Bryophyta</taxon>
        <taxon>Bryophytina</taxon>
        <taxon>Bryopsida</taxon>
        <taxon>Funariidae</taxon>
        <taxon>Funariales</taxon>
        <taxon>Funariaceae</taxon>
        <taxon>Physcomitrium</taxon>
    </lineage>
</organism>
<reference evidence="1" key="3">
    <citation type="submission" date="2020-12" db="UniProtKB">
        <authorList>
            <consortium name="EnsemblPlants"/>
        </authorList>
    </citation>
    <scope>IDENTIFICATION</scope>
</reference>
<keyword evidence="2" id="KW-1185">Reference proteome</keyword>
<reference evidence="1 2" key="1">
    <citation type="journal article" date="2008" name="Science">
        <title>The Physcomitrella genome reveals evolutionary insights into the conquest of land by plants.</title>
        <authorList>
            <person name="Rensing S."/>
            <person name="Lang D."/>
            <person name="Zimmer A."/>
            <person name="Terry A."/>
            <person name="Salamov A."/>
            <person name="Shapiro H."/>
            <person name="Nishiyama T."/>
            <person name="Perroud P.-F."/>
            <person name="Lindquist E."/>
            <person name="Kamisugi Y."/>
            <person name="Tanahashi T."/>
            <person name="Sakakibara K."/>
            <person name="Fujita T."/>
            <person name="Oishi K."/>
            <person name="Shin-I T."/>
            <person name="Kuroki Y."/>
            <person name="Toyoda A."/>
            <person name="Suzuki Y."/>
            <person name="Hashimoto A."/>
            <person name="Yamaguchi K."/>
            <person name="Sugano A."/>
            <person name="Kohara Y."/>
            <person name="Fujiyama A."/>
            <person name="Anterola A."/>
            <person name="Aoki S."/>
            <person name="Ashton N."/>
            <person name="Barbazuk W.B."/>
            <person name="Barker E."/>
            <person name="Bennetzen J."/>
            <person name="Bezanilla M."/>
            <person name="Blankenship R."/>
            <person name="Cho S.H."/>
            <person name="Dutcher S."/>
            <person name="Estelle M."/>
            <person name="Fawcett J.A."/>
            <person name="Gundlach H."/>
            <person name="Hanada K."/>
            <person name="Heyl A."/>
            <person name="Hicks K.A."/>
            <person name="Hugh J."/>
            <person name="Lohr M."/>
            <person name="Mayer K."/>
            <person name="Melkozernov A."/>
            <person name="Murata T."/>
            <person name="Nelson D."/>
            <person name="Pils B."/>
            <person name="Prigge M."/>
            <person name="Reiss B."/>
            <person name="Renner T."/>
            <person name="Rombauts S."/>
            <person name="Rushton P."/>
            <person name="Sanderfoot A."/>
            <person name="Schween G."/>
            <person name="Shiu S.-H."/>
            <person name="Stueber K."/>
            <person name="Theodoulou F.L."/>
            <person name="Tu H."/>
            <person name="Van de Peer Y."/>
            <person name="Verrier P.J."/>
            <person name="Waters E."/>
            <person name="Wood A."/>
            <person name="Yang L."/>
            <person name="Cove D."/>
            <person name="Cuming A."/>
            <person name="Hasebe M."/>
            <person name="Lucas S."/>
            <person name="Mishler D.B."/>
            <person name="Reski R."/>
            <person name="Grigoriev I."/>
            <person name="Quatrano R.S."/>
            <person name="Boore J.L."/>
        </authorList>
    </citation>
    <scope>NUCLEOTIDE SEQUENCE [LARGE SCALE GENOMIC DNA]</scope>
    <source>
        <strain evidence="1 2">cv. Gransden 2004</strain>
    </source>
</reference>
<dbReference type="Gramene" id="Pp3c15_14090V3.2">
    <property type="protein sequence ID" value="PAC:32926957.CDS.1"/>
    <property type="gene ID" value="Pp3c15_14090"/>
</dbReference>
<sequence length="132" mass="15428">MPQSSALAQPHRNLRVVRNESKSVATLDVYLRSKWFLHVPFLKFLMPYSPLASPLDKSTDSLSMITLIKYCNTVSVYISRLLQMHPYLFFSTVWILRPYLRVQDLSSYGRCRQSWWIASNEMPHVTVLGIYN</sequence>
<dbReference type="AlphaFoldDB" id="A0A7I3Z692"/>
<protein>
    <submittedName>
        <fullName evidence="1">Uncharacterized protein</fullName>
    </submittedName>
</protein>